<comment type="catalytic activity">
    <reaction evidence="1">
        <text>Hydrolyzes the link between N-acetylmuramoyl residues and L-amino acid residues in certain cell-wall glycopeptides.</text>
        <dbReference type="EC" id="3.5.1.28"/>
    </reaction>
</comment>
<keyword evidence="7" id="KW-1185">Reference proteome</keyword>
<dbReference type="InterPro" id="IPR051206">
    <property type="entry name" value="NAMLAA_amidase_2"/>
</dbReference>
<organism evidence="6 7">
    <name type="scientific">Marinicella sediminis</name>
    <dbReference type="NCBI Taxonomy" id="1792834"/>
    <lineage>
        <taxon>Bacteria</taxon>
        <taxon>Pseudomonadati</taxon>
        <taxon>Pseudomonadota</taxon>
        <taxon>Gammaproteobacteria</taxon>
        <taxon>Lysobacterales</taxon>
        <taxon>Marinicellaceae</taxon>
        <taxon>Marinicella</taxon>
    </lineage>
</organism>
<dbReference type="GO" id="GO:0008745">
    <property type="term" value="F:N-acetylmuramoyl-L-alanine amidase activity"/>
    <property type="evidence" value="ECO:0007669"/>
    <property type="project" value="UniProtKB-EC"/>
</dbReference>
<dbReference type="PANTHER" id="PTHR30417">
    <property type="entry name" value="N-ACETYLMURAMOYL-L-ALANINE AMIDASE AMID"/>
    <property type="match status" value="1"/>
</dbReference>
<dbReference type="Pfam" id="PF01510">
    <property type="entry name" value="Amidase_2"/>
    <property type="match status" value="1"/>
</dbReference>
<comment type="caution">
    <text evidence="6">The sequence shown here is derived from an EMBL/GenBank/DDBJ whole genome shotgun (WGS) entry which is preliminary data.</text>
</comment>
<sequence length="189" mass="21505">MQITTNPLPYESSLDDRSLSDIALLVIHCTELPDLAMAREYGEKVLYPSGTGNSGHYYIDRDGSIHCWVKREKIAHHVKGHNASSIGIELINLGRYPDWHHSQHQQPTEPYPDKQIDALIALIKHLHSHIPSLQHITGHEDIDQSTLPAANDPQQKVRRKTDPGPLFPWDFVMKNIQLINIGSHAKYYQ</sequence>
<dbReference type="RefSeq" id="WP_379876213.1">
    <property type="nucleotide sequence ID" value="NZ_JBHRTS010000003.1"/>
</dbReference>
<dbReference type="Gene3D" id="3.40.80.10">
    <property type="entry name" value="Peptidoglycan recognition protein-like"/>
    <property type="match status" value="1"/>
</dbReference>
<evidence type="ECO:0000259" key="5">
    <source>
        <dbReference type="SMART" id="SM00644"/>
    </source>
</evidence>
<accession>A0ABV7JBV5</accession>
<reference evidence="7" key="1">
    <citation type="journal article" date="2019" name="Int. J. Syst. Evol. Microbiol.">
        <title>The Global Catalogue of Microorganisms (GCM) 10K type strain sequencing project: providing services to taxonomists for standard genome sequencing and annotation.</title>
        <authorList>
            <consortium name="The Broad Institute Genomics Platform"/>
            <consortium name="The Broad Institute Genome Sequencing Center for Infectious Disease"/>
            <person name="Wu L."/>
            <person name="Ma J."/>
        </authorList>
    </citation>
    <scope>NUCLEOTIDE SEQUENCE [LARGE SCALE GENOMIC DNA]</scope>
    <source>
        <strain evidence="7">KCTC 42953</strain>
    </source>
</reference>
<evidence type="ECO:0000256" key="2">
    <source>
        <dbReference type="ARBA" id="ARBA00011901"/>
    </source>
</evidence>
<dbReference type="Proteomes" id="UP001595533">
    <property type="component" value="Unassembled WGS sequence"/>
</dbReference>
<dbReference type="SUPFAM" id="SSF55846">
    <property type="entry name" value="N-acetylmuramoyl-L-alanine amidase-like"/>
    <property type="match status" value="1"/>
</dbReference>
<dbReference type="EC" id="3.5.1.28" evidence="2"/>
<dbReference type="InterPro" id="IPR002502">
    <property type="entry name" value="Amidase_domain"/>
</dbReference>
<evidence type="ECO:0000256" key="1">
    <source>
        <dbReference type="ARBA" id="ARBA00001561"/>
    </source>
</evidence>
<protein>
    <recommendedName>
        <fullName evidence="2">N-acetylmuramoyl-L-alanine amidase</fullName>
        <ecNumber evidence="2">3.5.1.28</ecNumber>
    </recommendedName>
</protein>
<feature type="domain" description="N-acetylmuramoyl-L-alanine amidase" evidence="5">
    <location>
        <begin position="12"/>
        <end position="164"/>
    </location>
</feature>
<dbReference type="InterPro" id="IPR036505">
    <property type="entry name" value="Amidase/PGRP_sf"/>
</dbReference>
<gene>
    <name evidence="6" type="ORF">ACFODZ_05575</name>
</gene>
<evidence type="ECO:0000313" key="6">
    <source>
        <dbReference type="EMBL" id="MFC3193703.1"/>
    </source>
</evidence>
<evidence type="ECO:0000256" key="4">
    <source>
        <dbReference type="ARBA" id="ARBA00023316"/>
    </source>
</evidence>
<dbReference type="CDD" id="cd06583">
    <property type="entry name" value="PGRP"/>
    <property type="match status" value="1"/>
</dbReference>
<dbReference type="EMBL" id="JBHRTS010000003">
    <property type="protein sequence ID" value="MFC3193703.1"/>
    <property type="molecule type" value="Genomic_DNA"/>
</dbReference>
<proteinExistence type="predicted"/>
<dbReference type="SMART" id="SM00644">
    <property type="entry name" value="Ami_2"/>
    <property type="match status" value="1"/>
</dbReference>
<name>A0ABV7JBV5_9GAMM</name>
<keyword evidence="3 6" id="KW-0378">Hydrolase</keyword>
<keyword evidence="4" id="KW-0961">Cell wall biogenesis/degradation</keyword>
<dbReference type="PANTHER" id="PTHR30417:SF1">
    <property type="entry name" value="N-ACETYLMURAMOYL-L-ALANINE AMIDASE AMID"/>
    <property type="match status" value="1"/>
</dbReference>
<evidence type="ECO:0000313" key="7">
    <source>
        <dbReference type="Proteomes" id="UP001595533"/>
    </source>
</evidence>
<evidence type="ECO:0000256" key="3">
    <source>
        <dbReference type="ARBA" id="ARBA00022801"/>
    </source>
</evidence>